<dbReference type="InterPro" id="IPR036047">
    <property type="entry name" value="F-box-like_dom_sf"/>
</dbReference>
<dbReference type="InParanoid" id="A0A401G9A2"/>
<sequence length="529" mass="58469">MSLLEGVLAEILLHVRSTMNVARSINQFPNNILCLIFQYALDPLYDEDSPWPNRRSPLPSRKMLRNITHVCHRWREVAVSTSSLWTILCTRDYVPYDTVLQRSKDSLLKVHVHEGDAEMLKIFASDAATARIEELRLNYVSMDLSEPHPTSYVQFSAPNLRVAWLDDVEMTADGEGVVGPLLFQGNTPCLTSLTLDGVEFLPSNQFENLTHLSIVGLLSSSRATLSDVTAFLSGCSRLEELVVELLDVYVPPDSTNLHAPSLQNLRRMAIGSAETAGTLLASWLIAHANRSEGVTARIFDQDTFPLRSEFSSIYGPSFDGLHTLDVRALHKPECEPTLVVIACNALSVLRVECSKSNHSWLETDDQGSLLWCNWPLMLVRELHIRESEVVREHAGLGSLLSRLVSLTSLVVRVGYASKAEKSNVLRMLAGSQLLCADLTTLRVISEDVSVVDDIIALATIRAECKHPLRAVVLESTQQAVDEHALANLEALDACVDSLQVVPPSVGPDVEEKWPALCTGGAEIFWPALY</sequence>
<evidence type="ECO:0000259" key="1">
    <source>
        <dbReference type="Pfam" id="PF12937"/>
    </source>
</evidence>
<evidence type="ECO:0000313" key="2">
    <source>
        <dbReference type="EMBL" id="GBE78729.1"/>
    </source>
</evidence>
<dbReference type="RefSeq" id="XP_027609642.1">
    <property type="nucleotide sequence ID" value="XM_027753841.1"/>
</dbReference>
<reference evidence="2 3" key="1">
    <citation type="journal article" date="2018" name="Sci. Rep.">
        <title>Genome sequence of the cauliflower mushroom Sparassis crispa (Hanabiratake) and its association with beneficial usage.</title>
        <authorList>
            <person name="Kiyama R."/>
            <person name="Furutani Y."/>
            <person name="Kawaguchi K."/>
            <person name="Nakanishi T."/>
        </authorList>
    </citation>
    <scope>NUCLEOTIDE SEQUENCE [LARGE SCALE GENOMIC DNA]</scope>
</reference>
<feature type="domain" description="F-box" evidence="1">
    <location>
        <begin position="27"/>
        <end position="90"/>
    </location>
</feature>
<gene>
    <name evidence="2" type="ORF">SCP_0116200</name>
</gene>
<dbReference type="EMBL" id="BFAD01000001">
    <property type="protein sequence ID" value="GBE78729.1"/>
    <property type="molecule type" value="Genomic_DNA"/>
</dbReference>
<dbReference type="InterPro" id="IPR001810">
    <property type="entry name" value="F-box_dom"/>
</dbReference>
<proteinExistence type="predicted"/>
<keyword evidence="3" id="KW-1185">Reference proteome</keyword>
<comment type="caution">
    <text evidence="2">The sequence shown here is derived from an EMBL/GenBank/DDBJ whole genome shotgun (WGS) entry which is preliminary data.</text>
</comment>
<accession>A0A401G9A2</accession>
<dbReference type="Pfam" id="PF12937">
    <property type="entry name" value="F-box-like"/>
    <property type="match status" value="1"/>
</dbReference>
<dbReference type="OrthoDB" id="2754196at2759"/>
<dbReference type="SUPFAM" id="SSF81383">
    <property type="entry name" value="F-box domain"/>
    <property type="match status" value="1"/>
</dbReference>
<evidence type="ECO:0000313" key="3">
    <source>
        <dbReference type="Proteomes" id="UP000287166"/>
    </source>
</evidence>
<dbReference type="GeneID" id="38775646"/>
<dbReference type="Proteomes" id="UP000287166">
    <property type="component" value="Unassembled WGS sequence"/>
</dbReference>
<dbReference type="Gene3D" id="1.20.1280.50">
    <property type="match status" value="1"/>
</dbReference>
<name>A0A401G9A2_9APHY</name>
<protein>
    <recommendedName>
        <fullName evidence="1">F-box domain-containing protein</fullName>
    </recommendedName>
</protein>
<organism evidence="2 3">
    <name type="scientific">Sparassis crispa</name>
    <dbReference type="NCBI Taxonomy" id="139825"/>
    <lineage>
        <taxon>Eukaryota</taxon>
        <taxon>Fungi</taxon>
        <taxon>Dikarya</taxon>
        <taxon>Basidiomycota</taxon>
        <taxon>Agaricomycotina</taxon>
        <taxon>Agaricomycetes</taxon>
        <taxon>Polyporales</taxon>
        <taxon>Sparassidaceae</taxon>
        <taxon>Sparassis</taxon>
    </lineage>
</organism>
<dbReference type="AlphaFoldDB" id="A0A401G9A2"/>